<keyword evidence="4" id="KW-0812">Transmembrane</keyword>
<dbReference type="InterPro" id="IPR051217">
    <property type="entry name" value="Insect_Cuticle_Struc_Prot"/>
</dbReference>
<proteinExistence type="predicted"/>
<dbReference type="PANTHER" id="PTHR12236:SF94">
    <property type="entry name" value="CCP84AA-RELATED"/>
    <property type="match status" value="1"/>
</dbReference>
<dbReference type="GO" id="GO:0031012">
    <property type="term" value="C:extracellular matrix"/>
    <property type="evidence" value="ECO:0007669"/>
    <property type="project" value="TreeGrafter"/>
</dbReference>
<sequence length="631" mass="64100">MGMDTWTKLKAILVWVSGDDNLWGIALVRLPISAGCDDCISPPEAERTQFASVLGINMAFKLVVLSALVAVASAGYLGAPAVVSPGARVSAYGYGAPALGYAAHGPALSYAAPAVAKVAVDTDFDPHPQYSYAYDIQDALTGDSKSQHESRDGDVVQGSYSLVEPDGTRRIVDYTADPVNGFNAVVHKEGAAVHAPVAVAHAAPALSYAARPALAYGAGHGLAYGAAPALSYAARPALAYGAGHGLAYGAAPALAYGAGHGLAYGAAPGAGYLGAPAVVAPGAPVSAYGYGAPALAARPLGYAAPALGYASHGPALSYATPAVAKVAVDTDFDPHPQYSYAYDIQDALTGDSKSQHESRDGDVVQGSYSLVEPDGTRRIVDYTADPVNGFNAVVHKEGAAVHAPVAVAHAAPALSYAARSALAYGAAPALSYAARPALAYGAAPALSYAAVPGYAYDIQDALTGDSKSQHESRDGDVVQGSYSLVEPDGTRRIVDYTADPVNGFNAVVHKEGAAVHAPVAVAHAAPALSYASHPALSYAARPALAYGAAPALSYAARPTLAYGAAPALSYASRPALAYGAGHGLAYGAAPALSYAATPGYGYASHSKILEDILFSIKYLVFPKDEDHNLSN</sequence>
<name>A0A7R8VT48_TIMDO</name>
<dbReference type="PRINTS" id="PR00947">
    <property type="entry name" value="CUTICLE"/>
</dbReference>
<organism evidence="5">
    <name type="scientific">Timema douglasi</name>
    <name type="common">Walking stick</name>
    <dbReference type="NCBI Taxonomy" id="61478"/>
    <lineage>
        <taxon>Eukaryota</taxon>
        <taxon>Metazoa</taxon>
        <taxon>Ecdysozoa</taxon>
        <taxon>Arthropoda</taxon>
        <taxon>Hexapoda</taxon>
        <taxon>Insecta</taxon>
        <taxon>Pterygota</taxon>
        <taxon>Neoptera</taxon>
        <taxon>Polyneoptera</taxon>
        <taxon>Phasmatodea</taxon>
        <taxon>Timematodea</taxon>
        <taxon>Timematoidea</taxon>
        <taxon>Timematidae</taxon>
        <taxon>Timema</taxon>
    </lineage>
</organism>
<dbReference type="InterPro" id="IPR031311">
    <property type="entry name" value="CHIT_BIND_RR_consensus"/>
</dbReference>
<dbReference type="EMBL" id="OA570971">
    <property type="protein sequence ID" value="CAD7203678.1"/>
    <property type="molecule type" value="Genomic_DNA"/>
</dbReference>
<dbReference type="GO" id="GO:0042302">
    <property type="term" value="F:structural constituent of cuticle"/>
    <property type="evidence" value="ECO:0007669"/>
    <property type="project" value="UniProtKB-UniRule"/>
</dbReference>
<dbReference type="GO" id="GO:0005615">
    <property type="term" value="C:extracellular space"/>
    <property type="evidence" value="ECO:0007669"/>
    <property type="project" value="TreeGrafter"/>
</dbReference>
<keyword evidence="4" id="KW-1133">Transmembrane helix</keyword>
<dbReference type="PROSITE" id="PS00233">
    <property type="entry name" value="CHIT_BIND_RR_1"/>
    <property type="match status" value="3"/>
</dbReference>
<dbReference type="PROSITE" id="PS51155">
    <property type="entry name" value="CHIT_BIND_RR_2"/>
    <property type="match status" value="3"/>
</dbReference>
<feature type="transmembrane region" description="Helical" evidence="4">
    <location>
        <begin position="59"/>
        <end position="79"/>
    </location>
</feature>
<dbReference type="Pfam" id="PF00379">
    <property type="entry name" value="Chitin_bind_4"/>
    <property type="match status" value="3"/>
</dbReference>
<evidence type="ECO:0000256" key="2">
    <source>
        <dbReference type="ARBA" id="ARBA00022737"/>
    </source>
</evidence>
<accession>A0A7R8VT48</accession>
<keyword evidence="1 3" id="KW-0193">Cuticle</keyword>
<evidence type="ECO:0000256" key="4">
    <source>
        <dbReference type="SAM" id="Phobius"/>
    </source>
</evidence>
<keyword evidence="2" id="KW-0677">Repeat</keyword>
<protein>
    <recommendedName>
        <fullName evidence="6">Cuticle protein</fullName>
    </recommendedName>
</protein>
<dbReference type="AlphaFoldDB" id="A0A7R8VT48"/>
<gene>
    <name evidence="5" type="ORF">TDIB3V08_LOCUS9844</name>
</gene>
<evidence type="ECO:0000313" key="5">
    <source>
        <dbReference type="EMBL" id="CAD7203678.1"/>
    </source>
</evidence>
<evidence type="ECO:0000256" key="3">
    <source>
        <dbReference type="PROSITE-ProRule" id="PRU00497"/>
    </source>
</evidence>
<keyword evidence="4" id="KW-0472">Membrane</keyword>
<dbReference type="InterPro" id="IPR000618">
    <property type="entry name" value="Insect_cuticle"/>
</dbReference>
<dbReference type="PANTHER" id="PTHR12236">
    <property type="entry name" value="STRUCTURAL CONTITUENT OF CUTICLE"/>
    <property type="match status" value="1"/>
</dbReference>
<reference evidence="5" key="1">
    <citation type="submission" date="2020-11" db="EMBL/GenBank/DDBJ databases">
        <authorList>
            <person name="Tran Van P."/>
        </authorList>
    </citation>
    <scope>NUCLEOTIDE SEQUENCE</scope>
</reference>
<evidence type="ECO:0000256" key="1">
    <source>
        <dbReference type="ARBA" id="ARBA00022460"/>
    </source>
</evidence>
<evidence type="ECO:0008006" key="6">
    <source>
        <dbReference type="Google" id="ProtNLM"/>
    </source>
</evidence>